<accession>A0ABW1NI77</accession>
<evidence type="ECO:0000313" key="1">
    <source>
        <dbReference type="EMBL" id="MFC6082472.1"/>
    </source>
</evidence>
<dbReference type="EMBL" id="JBHSRF010000017">
    <property type="protein sequence ID" value="MFC6082472.1"/>
    <property type="molecule type" value="Genomic_DNA"/>
</dbReference>
<proteinExistence type="predicted"/>
<evidence type="ECO:0000313" key="2">
    <source>
        <dbReference type="Proteomes" id="UP001596137"/>
    </source>
</evidence>
<comment type="caution">
    <text evidence="1">The sequence shown here is derived from an EMBL/GenBank/DDBJ whole genome shotgun (WGS) entry which is preliminary data.</text>
</comment>
<reference evidence="2" key="1">
    <citation type="journal article" date="2019" name="Int. J. Syst. Evol. Microbiol.">
        <title>The Global Catalogue of Microorganisms (GCM) 10K type strain sequencing project: providing services to taxonomists for standard genome sequencing and annotation.</title>
        <authorList>
            <consortium name="The Broad Institute Genomics Platform"/>
            <consortium name="The Broad Institute Genome Sequencing Center for Infectious Disease"/>
            <person name="Wu L."/>
            <person name="Ma J."/>
        </authorList>
    </citation>
    <scope>NUCLEOTIDE SEQUENCE [LARGE SCALE GENOMIC DNA]</scope>
    <source>
        <strain evidence="2">JCM 30346</strain>
    </source>
</reference>
<gene>
    <name evidence="1" type="ORF">ACFP1K_15000</name>
</gene>
<sequence length="75" mass="8521">MRRSPLDIAEQAFRLLCREPGGPALDATGRTGDLPQRAIHLIELRKLLMDRRLGNHVRDIVWREPVTRARTLGAP</sequence>
<name>A0ABW1NI77_9ACTN</name>
<protein>
    <submittedName>
        <fullName evidence="1">Uncharacterized protein</fullName>
    </submittedName>
</protein>
<dbReference type="Proteomes" id="UP001596137">
    <property type="component" value="Unassembled WGS sequence"/>
</dbReference>
<dbReference type="RefSeq" id="WP_380752549.1">
    <property type="nucleotide sequence ID" value="NZ_JBHSRF010000017.1"/>
</dbReference>
<organism evidence="1 2">
    <name type="scientific">Sphaerisporangium aureirubrum</name>
    <dbReference type="NCBI Taxonomy" id="1544736"/>
    <lineage>
        <taxon>Bacteria</taxon>
        <taxon>Bacillati</taxon>
        <taxon>Actinomycetota</taxon>
        <taxon>Actinomycetes</taxon>
        <taxon>Streptosporangiales</taxon>
        <taxon>Streptosporangiaceae</taxon>
        <taxon>Sphaerisporangium</taxon>
    </lineage>
</organism>
<keyword evidence="2" id="KW-1185">Reference proteome</keyword>